<organism evidence="1 2">
    <name type="scientific">Pseudomonas lactis</name>
    <dbReference type="NCBI Taxonomy" id="1615674"/>
    <lineage>
        <taxon>Bacteria</taxon>
        <taxon>Pseudomonadati</taxon>
        <taxon>Pseudomonadota</taxon>
        <taxon>Gammaproteobacteria</taxon>
        <taxon>Pseudomonadales</taxon>
        <taxon>Pseudomonadaceae</taxon>
        <taxon>Pseudomonas</taxon>
    </lineage>
</organism>
<gene>
    <name evidence="1" type="ORF">HBO13_29410</name>
</gene>
<comment type="caution">
    <text evidence="1">The sequence shown here is derived from an EMBL/GenBank/DDBJ whole genome shotgun (WGS) entry which is preliminary data.</text>
</comment>
<sequence>MAVRGKKSVASLSVASPAGIDSRLAPPFHLTPAQKAEWVSVVNARPADWFGPEHGAMLTQYCRHKVQSDLIAQQLEEFDPDWLVDDDGLKRFDKLGAMLERETRAINALLRSMRLTQQSLVRADKAVPTTKGRKPWQVENA</sequence>
<protein>
    <submittedName>
        <fullName evidence="1">Uncharacterized protein</fullName>
    </submittedName>
</protein>
<dbReference type="AlphaFoldDB" id="A0A7Y1QD15"/>
<proteinExistence type="predicted"/>
<dbReference type="EMBL" id="JAAQYH010000020">
    <property type="protein sequence ID" value="NNA76755.1"/>
    <property type="molecule type" value="Genomic_DNA"/>
</dbReference>
<evidence type="ECO:0000313" key="2">
    <source>
        <dbReference type="Proteomes" id="UP000535954"/>
    </source>
</evidence>
<name>A0A7Y1QD15_9PSED</name>
<evidence type="ECO:0000313" key="1">
    <source>
        <dbReference type="EMBL" id="NNA76755.1"/>
    </source>
</evidence>
<accession>A0A7Y1QD15</accession>
<dbReference type="RefSeq" id="WP_169900519.1">
    <property type="nucleotide sequence ID" value="NZ_JAAQYH010000020.1"/>
</dbReference>
<dbReference type="Proteomes" id="UP000535954">
    <property type="component" value="Unassembled WGS sequence"/>
</dbReference>
<reference evidence="1 2" key="1">
    <citation type="journal article" date="2020" name="Front. Microbiol.">
        <title>Genetic Organization of the aprX-lipA2 Operon Affects the Proteolytic Potential of Pseudomonas Species in Milk.</title>
        <authorList>
            <person name="Maier C."/>
            <person name="Huptas C."/>
            <person name="von Neubeck M."/>
            <person name="Scherer S."/>
            <person name="Wenning M."/>
            <person name="Lucking G."/>
        </authorList>
    </citation>
    <scope>NUCLEOTIDE SEQUENCE [LARGE SCALE GENOMIC DNA]</scope>
    <source>
        <strain evidence="1 2">WS 5405</strain>
    </source>
</reference>